<dbReference type="AlphaFoldDB" id="A0A218VUA0"/>
<evidence type="ECO:0000313" key="4">
    <source>
        <dbReference type="Proteomes" id="UP000197138"/>
    </source>
</evidence>
<proteinExistence type="predicted"/>
<reference evidence="2" key="2">
    <citation type="submission" date="2017-06" db="EMBL/GenBank/DDBJ databases">
        <title>The pomegranate genome and the genomics of punicalagin biosynthesis.</title>
        <authorList>
            <person name="Xu C."/>
        </authorList>
    </citation>
    <scope>NUCLEOTIDE SEQUENCE [LARGE SCALE GENOMIC DNA]</scope>
    <source>
        <tissue evidence="2">Fresh leaf</tissue>
    </source>
</reference>
<evidence type="ECO:0000313" key="2">
    <source>
        <dbReference type="EMBL" id="OWM63859.1"/>
    </source>
</evidence>
<feature type="compositionally biased region" description="Low complexity" evidence="1">
    <location>
        <begin position="14"/>
        <end position="26"/>
    </location>
</feature>
<feature type="region of interest" description="Disordered" evidence="1">
    <location>
        <begin position="48"/>
        <end position="75"/>
    </location>
</feature>
<reference evidence="4" key="1">
    <citation type="journal article" date="2017" name="Plant J.">
        <title>The pomegranate (Punica granatum L.) genome and the genomics of punicalagin biosynthesis.</title>
        <authorList>
            <person name="Qin G."/>
            <person name="Xu C."/>
            <person name="Ming R."/>
            <person name="Tang H."/>
            <person name="Guyot R."/>
            <person name="Kramer E.M."/>
            <person name="Hu Y."/>
            <person name="Yi X."/>
            <person name="Qi Y."/>
            <person name="Xu X."/>
            <person name="Gao Z."/>
            <person name="Pan H."/>
            <person name="Jian J."/>
            <person name="Tian Y."/>
            <person name="Yue Z."/>
            <person name="Xu Y."/>
        </authorList>
    </citation>
    <scope>NUCLEOTIDE SEQUENCE [LARGE SCALE GENOMIC DNA]</scope>
    <source>
        <strain evidence="4">cv. Dabenzi</strain>
    </source>
</reference>
<evidence type="ECO:0000256" key="1">
    <source>
        <dbReference type="SAM" id="MobiDB-lite"/>
    </source>
</evidence>
<name>A0A218VUA0_PUNGR</name>
<gene>
    <name evidence="2" type="ORF">CDL15_Pgr006121</name>
    <name evidence="3" type="ORF">CRG98_011639</name>
</gene>
<dbReference type="EMBL" id="MTKT01005880">
    <property type="protein sequence ID" value="OWM63859.1"/>
    <property type="molecule type" value="Genomic_DNA"/>
</dbReference>
<feature type="region of interest" description="Disordered" evidence="1">
    <location>
        <begin position="1"/>
        <end position="26"/>
    </location>
</feature>
<dbReference type="EMBL" id="PGOL01000571">
    <property type="protein sequence ID" value="PKI68043.1"/>
    <property type="molecule type" value="Genomic_DNA"/>
</dbReference>
<evidence type="ECO:0000313" key="3">
    <source>
        <dbReference type="EMBL" id="PKI68043.1"/>
    </source>
</evidence>
<evidence type="ECO:0000313" key="5">
    <source>
        <dbReference type="Proteomes" id="UP000233551"/>
    </source>
</evidence>
<keyword evidence="5" id="KW-1185">Reference proteome</keyword>
<protein>
    <submittedName>
        <fullName evidence="2">Uncharacterized protein</fullName>
    </submittedName>
</protein>
<organism evidence="2 4">
    <name type="scientific">Punica granatum</name>
    <name type="common">Pomegranate</name>
    <dbReference type="NCBI Taxonomy" id="22663"/>
    <lineage>
        <taxon>Eukaryota</taxon>
        <taxon>Viridiplantae</taxon>
        <taxon>Streptophyta</taxon>
        <taxon>Embryophyta</taxon>
        <taxon>Tracheophyta</taxon>
        <taxon>Spermatophyta</taxon>
        <taxon>Magnoliopsida</taxon>
        <taxon>eudicotyledons</taxon>
        <taxon>Gunneridae</taxon>
        <taxon>Pentapetalae</taxon>
        <taxon>rosids</taxon>
        <taxon>malvids</taxon>
        <taxon>Myrtales</taxon>
        <taxon>Lythraceae</taxon>
        <taxon>Punica</taxon>
    </lineage>
</organism>
<comment type="caution">
    <text evidence="2">The sequence shown here is derived from an EMBL/GenBank/DDBJ whole genome shotgun (WGS) entry which is preliminary data.</text>
</comment>
<reference evidence="3 5" key="3">
    <citation type="submission" date="2017-11" db="EMBL/GenBank/DDBJ databases">
        <title>De-novo sequencing of pomegranate (Punica granatum L.) genome.</title>
        <authorList>
            <person name="Akparov Z."/>
            <person name="Amiraslanov A."/>
            <person name="Hajiyeva S."/>
            <person name="Abbasov M."/>
            <person name="Kaur K."/>
            <person name="Hamwieh A."/>
            <person name="Solovyev V."/>
            <person name="Salamov A."/>
            <person name="Braich B."/>
            <person name="Kosarev P."/>
            <person name="Mahmoud A."/>
            <person name="Hajiyev E."/>
            <person name="Babayeva S."/>
            <person name="Izzatullayeva V."/>
            <person name="Mammadov A."/>
            <person name="Mammadov A."/>
            <person name="Sharifova S."/>
            <person name="Ojaghi J."/>
            <person name="Eynullazada K."/>
            <person name="Bayramov B."/>
            <person name="Abdulazimova A."/>
            <person name="Shahmuradov I."/>
        </authorList>
    </citation>
    <scope>NUCLEOTIDE SEQUENCE [LARGE SCALE GENOMIC DNA]</scope>
    <source>
        <strain evidence="3">AG2017</strain>
        <strain evidence="5">cv. AG2017</strain>
        <tissue evidence="3">Leaf</tissue>
    </source>
</reference>
<accession>A0A218VUA0</accession>
<dbReference type="Proteomes" id="UP000233551">
    <property type="component" value="Unassembled WGS sequence"/>
</dbReference>
<sequence>MAKEFNFQAKGEVAATAPSRATTPTAYESCTNKEVVHLEGDETSYVPQPIKLTAPSNSRRATRKDVVPDGTGAGKHLELPLNWNVANKSDSGDPEIST</sequence>
<dbReference type="Proteomes" id="UP000197138">
    <property type="component" value="Unassembled WGS sequence"/>
</dbReference>